<protein>
    <submittedName>
        <fullName evidence="2">Uncharacterized protein</fullName>
    </submittedName>
</protein>
<keyword evidence="1" id="KW-0812">Transmembrane</keyword>
<organism evidence="2 3">
    <name type="scientific">Reticulibacter mediterranei</name>
    <dbReference type="NCBI Taxonomy" id="2778369"/>
    <lineage>
        <taxon>Bacteria</taxon>
        <taxon>Bacillati</taxon>
        <taxon>Chloroflexota</taxon>
        <taxon>Ktedonobacteria</taxon>
        <taxon>Ktedonobacterales</taxon>
        <taxon>Reticulibacteraceae</taxon>
        <taxon>Reticulibacter</taxon>
    </lineage>
</organism>
<sequence length="237" mass="27172">MKEMDSLRSTFVVTGLAVGGIAALAALGGYVRREIQRRGYPSWEACRCDFKYKQNIYQVWFSRHERRGETVVAEERGIYLVNPALWLRRLLHSSAQVLAILNPRSRYLERVVLSPQEARQFAVLLRTGNGEDQDSAPEQETGQIVWRREILHVPRYLFDTYIRRLYPTPVSQEQIERNPYDPSLPALWDPHTDLPLPTEGALLQTPNGTRVDYIGWTPSQISYCTARLKSGGEILSI</sequence>
<dbReference type="Proteomes" id="UP000597444">
    <property type="component" value="Unassembled WGS sequence"/>
</dbReference>
<keyword evidence="1" id="KW-1133">Transmembrane helix</keyword>
<comment type="caution">
    <text evidence="2">The sequence shown here is derived from an EMBL/GenBank/DDBJ whole genome shotgun (WGS) entry which is preliminary data.</text>
</comment>
<evidence type="ECO:0000313" key="2">
    <source>
        <dbReference type="EMBL" id="GHO95163.1"/>
    </source>
</evidence>
<feature type="transmembrane region" description="Helical" evidence="1">
    <location>
        <begin position="12"/>
        <end position="31"/>
    </location>
</feature>
<evidence type="ECO:0000313" key="3">
    <source>
        <dbReference type="Proteomes" id="UP000597444"/>
    </source>
</evidence>
<keyword evidence="1" id="KW-0472">Membrane</keyword>
<gene>
    <name evidence="2" type="ORF">KSF_052110</name>
</gene>
<reference evidence="2" key="1">
    <citation type="submission" date="2020-10" db="EMBL/GenBank/DDBJ databases">
        <title>Taxonomic study of unclassified bacteria belonging to the class Ktedonobacteria.</title>
        <authorList>
            <person name="Yabe S."/>
            <person name="Wang C.M."/>
            <person name="Zheng Y."/>
            <person name="Sakai Y."/>
            <person name="Cavaletti L."/>
            <person name="Monciardini P."/>
            <person name="Donadio S."/>
        </authorList>
    </citation>
    <scope>NUCLEOTIDE SEQUENCE</scope>
    <source>
        <strain evidence="2">ID150040</strain>
    </source>
</reference>
<keyword evidence="3" id="KW-1185">Reference proteome</keyword>
<name>A0A8J3IK00_9CHLR</name>
<dbReference type="EMBL" id="BNJK01000001">
    <property type="protein sequence ID" value="GHO95163.1"/>
    <property type="molecule type" value="Genomic_DNA"/>
</dbReference>
<dbReference type="AlphaFoldDB" id="A0A8J3IK00"/>
<evidence type="ECO:0000256" key="1">
    <source>
        <dbReference type="SAM" id="Phobius"/>
    </source>
</evidence>
<proteinExistence type="predicted"/>
<accession>A0A8J3IK00</accession>